<organism evidence="1 2">
    <name type="scientific">Roseiterribacter gracilis</name>
    <dbReference type="NCBI Taxonomy" id="2812848"/>
    <lineage>
        <taxon>Bacteria</taxon>
        <taxon>Pseudomonadati</taxon>
        <taxon>Pseudomonadota</taxon>
        <taxon>Alphaproteobacteria</taxon>
        <taxon>Rhodospirillales</taxon>
        <taxon>Roseiterribacteraceae</taxon>
        <taxon>Roseiterribacter</taxon>
    </lineage>
</organism>
<evidence type="ECO:0000313" key="2">
    <source>
        <dbReference type="Proteomes" id="UP000681075"/>
    </source>
</evidence>
<sequence length="326" mass="32393">MSTSTFVQTQRTTQTVTDYYGFLDGDIAVLAQIGDAFAPHEQASPNMTVALDAGVIVSGTTLTVVAAQSSATITAPSSDPRLDLVVVDQADGSISVVTGTEAPMPSLPALPGGKIPVASIALATSTTAITNALIRDLRPLWRQEALAGGTLVRGPTGLSLSNTAVTPGSYTLTNLTVDQQGRITAASSGTAVTQVNTGTGLTGGPITSTGTISLTNTGVTPGSYTLTNITVDAQGRITAASSGAAVLSFNGRTGTVTLTSGDVTTGLGFVPAPINSPAFTGTPTAPTPSPGDNSTNIATTAFVQNATASAAGDGSAAALYQLGLMM</sequence>
<evidence type="ECO:0000313" key="1">
    <source>
        <dbReference type="EMBL" id="GIL41415.1"/>
    </source>
</evidence>
<dbReference type="AlphaFoldDB" id="A0A8S8XJP3"/>
<reference evidence="1" key="1">
    <citation type="submission" date="2021-02" db="EMBL/GenBank/DDBJ databases">
        <title>Genome sequence of Rhodospirillales sp. strain TMPK1 isolated from soil.</title>
        <authorList>
            <person name="Nakai R."/>
            <person name="Kusada H."/>
            <person name="Tamaki H."/>
        </authorList>
    </citation>
    <scope>NUCLEOTIDE SEQUENCE</scope>
    <source>
        <strain evidence="1">TMPK1</strain>
    </source>
</reference>
<comment type="caution">
    <text evidence="1">The sequence shown here is derived from an EMBL/GenBank/DDBJ whole genome shotgun (WGS) entry which is preliminary data.</text>
</comment>
<accession>A0A8S8XJP3</accession>
<protein>
    <submittedName>
        <fullName evidence="1">Uncharacterized protein</fullName>
    </submittedName>
</protein>
<keyword evidence="2" id="KW-1185">Reference proteome</keyword>
<dbReference type="EMBL" id="BOPV01000001">
    <property type="protein sequence ID" value="GIL41415.1"/>
    <property type="molecule type" value="Genomic_DNA"/>
</dbReference>
<dbReference type="RefSeq" id="WP_420244893.1">
    <property type="nucleotide sequence ID" value="NZ_BOPV01000001.1"/>
</dbReference>
<name>A0A8S8XJP3_9PROT</name>
<proteinExistence type="predicted"/>
<gene>
    <name evidence="1" type="ORF">TMPK1_36520</name>
</gene>
<dbReference type="Proteomes" id="UP000681075">
    <property type="component" value="Unassembled WGS sequence"/>
</dbReference>